<dbReference type="OrthoDB" id="436637at2759"/>
<dbReference type="Proteomes" id="UP000077115">
    <property type="component" value="Unassembled WGS sequence"/>
</dbReference>
<dbReference type="Pfam" id="PF03178">
    <property type="entry name" value="CPSF_A"/>
    <property type="match status" value="1"/>
</dbReference>
<evidence type="ECO:0000256" key="1">
    <source>
        <dbReference type="ARBA" id="ARBA00004123"/>
    </source>
</evidence>
<feature type="domain" description="RSE1/DDB1/CPSF1 C-terminal" evidence="7">
    <location>
        <begin position="870"/>
        <end position="1189"/>
    </location>
</feature>
<reference evidence="10 11" key="1">
    <citation type="submission" date="2006-10" db="EMBL/GenBank/DDBJ databases">
        <title>The Genome Sequence of Batrachochytrium dendrobatidis JEL423.</title>
        <authorList>
            <consortium name="The Broad Institute Genome Sequencing Platform"/>
            <person name="Birren B."/>
            <person name="Lander E."/>
            <person name="Galagan J."/>
            <person name="Cuomo C."/>
            <person name="Devon K."/>
            <person name="Jaffe D."/>
            <person name="Butler J."/>
            <person name="Alvarez P."/>
            <person name="Gnerre S."/>
            <person name="Grabherr M."/>
            <person name="Kleber M."/>
            <person name="Mauceli E."/>
            <person name="Brockman W."/>
            <person name="Young S."/>
            <person name="LaButti K."/>
            <person name="Sykes S."/>
            <person name="DeCaprio D."/>
            <person name="Crawford M."/>
            <person name="Koehrsen M."/>
            <person name="Engels R."/>
            <person name="Montgomery P."/>
            <person name="Pearson M."/>
            <person name="Howarth C."/>
            <person name="Larson L."/>
            <person name="White J."/>
            <person name="O'Leary S."/>
            <person name="Kodira C."/>
            <person name="Zeng Q."/>
            <person name="Yandava C."/>
            <person name="Alvarado L."/>
            <person name="Longcore J."/>
            <person name="James T."/>
        </authorList>
    </citation>
    <scope>NUCLEOTIDE SEQUENCE [LARGE SCALE GENOMIC DNA]</scope>
    <source>
        <strain evidence="10 11">JEL423</strain>
    </source>
</reference>
<dbReference type="InterPro" id="IPR036322">
    <property type="entry name" value="WD40_repeat_dom_sf"/>
</dbReference>
<evidence type="ECO:0000256" key="6">
    <source>
        <dbReference type="ARBA" id="ARBA00038266"/>
    </source>
</evidence>
<keyword evidence="2" id="KW-0507">mRNA processing</keyword>
<organism evidence="10 11">
    <name type="scientific">Batrachochytrium dendrobatidis (strain JEL423)</name>
    <dbReference type="NCBI Taxonomy" id="403673"/>
    <lineage>
        <taxon>Eukaryota</taxon>
        <taxon>Fungi</taxon>
        <taxon>Fungi incertae sedis</taxon>
        <taxon>Chytridiomycota</taxon>
        <taxon>Chytridiomycota incertae sedis</taxon>
        <taxon>Chytridiomycetes</taxon>
        <taxon>Rhizophydiales</taxon>
        <taxon>Rhizophydiales incertae sedis</taxon>
        <taxon>Batrachochytrium</taxon>
    </lineage>
</organism>
<dbReference type="FunFam" id="2.130.10.10:FF:001143">
    <property type="entry name" value="Pre-mRNA-splicing factor rse-1, putative"/>
    <property type="match status" value="1"/>
</dbReference>
<dbReference type="GO" id="GO:0003676">
    <property type="term" value="F:nucleic acid binding"/>
    <property type="evidence" value="ECO:0007669"/>
    <property type="project" value="InterPro"/>
</dbReference>
<dbReference type="FunFam" id="2.130.10.10:FF:000031">
    <property type="entry name" value="Splicing factor 3b subunit 3"/>
    <property type="match status" value="1"/>
</dbReference>
<accession>A0A177WP56</accession>
<dbReference type="InterPro" id="IPR004871">
    <property type="entry name" value="RSE1/DDB1/CPSF1_C"/>
</dbReference>
<name>A0A177WP56_BATDL</name>
<feature type="domain" description="RSE1/DDB1/CPSF1 first beta-propeller" evidence="8">
    <location>
        <begin position="13"/>
        <end position="429"/>
    </location>
</feature>
<dbReference type="GO" id="GO:0008380">
    <property type="term" value="P:RNA splicing"/>
    <property type="evidence" value="ECO:0007669"/>
    <property type="project" value="UniProtKB-KW"/>
</dbReference>
<protein>
    <recommendedName>
        <fullName evidence="12">DNA damage-binding protein 1</fullName>
    </recommendedName>
</protein>
<evidence type="ECO:0000313" key="10">
    <source>
        <dbReference type="EMBL" id="OAJ41454.1"/>
    </source>
</evidence>
<dbReference type="Pfam" id="PF23726">
    <property type="entry name" value="Beta-prop_RSE1_2nd"/>
    <property type="match status" value="1"/>
</dbReference>
<dbReference type="PANTHER" id="PTHR10644">
    <property type="entry name" value="DNA REPAIR/RNA PROCESSING CPSF FAMILY"/>
    <property type="match status" value="1"/>
</dbReference>
<evidence type="ECO:0000313" key="11">
    <source>
        <dbReference type="Proteomes" id="UP000077115"/>
    </source>
</evidence>
<dbReference type="eggNOG" id="KOG1898">
    <property type="taxonomic scope" value="Eukaryota"/>
</dbReference>
<feature type="domain" description="RSE1/DDB1/CPSF1 second beta-propeller" evidence="9">
    <location>
        <begin position="474"/>
        <end position="787"/>
    </location>
</feature>
<dbReference type="InterPro" id="IPR058543">
    <property type="entry name" value="Beta-prop_RSE1/DDB1/CPSF1_2nd"/>
</dbReference>
<evidence type="ECO:0000256" key="3">
    <source>
        <dbReference type="ARBA" id="ARBA00022728"/>
    </source>
</evidence>
<evidence type="ECO:0008006" key="12">
    <source>
        <dbReference type="Google" id="ProtNLM"/>
    </source>
</evidence>
<dbReference type="VEuPathDB" id="FungiDB:BDEG_25047"/>
<dbReference type="InterPro" id="IPR015943">
    <property type="entry name" value="WD40/YVTN_repeat-like_dom_sf"/>
</dbReference>
<dbReference type="Gene3D" id="2.130.10.10">
    <property type="entry name" value="YVTN repeat-like/Quinoprotein amine dehydrogenase"/>
    <property type="match status" value="3"/>
</dbReference>
<dbReference type="AlphaFoldDB" id="A0A177WP56"/>
<dbReference type="EMBL" id="DS022306">
    <property type="protein sequence ID" value="OAJ41454.1"/>
    <property type="molecule type" value="Genomic_DNA"/>
</dbReference>
<dbReference type="SUPFAM" id="SSF50978">
    <property type="entry name" value="WD40 repeat-like"/>
    <property type="match status" value="1"/>
</dbReference>
<evidence type="ECO:0000259" key="8">
    <source>
        <dbReference type="Pfam" id="PF10433"/>
    </source>
</evidence>
<dbReference type="InterPro" id="IPR018846">
    <property type="entry name" value="Beta-prop_RSE1/DDB1/CPSF1_1st"/>
</dbReference>
<comment type="similarity">
    <text evidence="6">Belongs to the RSE1 family.</text>
</comment>
<evidence type="ECO:0000256" key="4">
    <source>
        <dbReference type="ARBA" id="ARBA00023187"/>
    </source>
</evidence>
<comment type="subcellular location">
    <subcellularLocation>
        <location evidence="1">Nucleus</location>
    </subcellularLocation>
</comment>
<evidence type="ECO:0000259" key="9">
    <source>
        <dbReference type="Pfam" id="PF23726"/>
    </source>
</evidence>
<keyword evidence="4" id="KW-0508">mRNA splicing</keyword>
<keyword evidence="3" id="KW-0747">Spliceosome</keyword>
<dbReference type="STRING" id="403673.A0A177WP56"/>
<gene>
    <name evidence="10" type="ORF">BDEG_25047</name>
</gene>
<dbReference type="Pfam" id="PF10433">
    <property type="entry name" value="Beta-prop_RSE1_1st"/>
    <property type="match status" value="1"/>
</dbReference>
<proteinExistence type="inferred from homology"/>
<keyword evidence="5" id="KW-0539">Nucleus</keyword>
<evidence type="ECO:0000259" key="7">
    <source>
        <dbReference type="Pfam" id="PF03178"/>
    </source>
</evidence>
<dbReference type="GO" id="GO:0006397">
    <property type="term" value="P:mRNA processing"/>
    <property type="evidence" value="ECO:0007669"/>
    <property type="project" value="UniProtKB-KW"/>
</dbReference>
<evidence type="ECO:0000256" key="5">
    <source>
        <dbReference type="ARBA" id="ARBA00023242"/>
    </source>
</evidence>
<reference evidence="10 11" key="2">
    <citation type="submission" date="2016-05" db="EMBL/GenBank/DDBJ databases">
        <title>Lineage-specific infection strategies underlie the spectrum of fungal disease in amphibians.</title>
        <authorList>
            <person name="Cuomo C.A."/>
            <person name="Farrer R.A."/>
            <person name="James T."/>
            <person name="Longcore J."/>
            <person name="Birren B."/>
        </authorList>
    </citation>
    <scope>NUCLEOTIDE SEQUENCE [LARGE SCALE GENOMIC DNA]</scope>
    <source>
        <strain evidence="10 11">JEL423</strain>
    </source>
</reference>
<dbReference type="InterPro" id="IPR050358">
    <property type="entry name" value="RSE1/DDB1/CFT1"/>
</dbReference>
<dbReference type="GO" id="GO:0005681">
    <property type="term" value="C:spliceosomal complex"/>
    <property type="evidence" value="ECO:0007669"/>
    <property type="project" value="UniProtKB-KW"/>
</dbReference>
<sequence length="1224" mass="134159">MQLYNLTLQQSEAITCSVLGNFSGIKSQEIVVAHTSVLELLRPDPSTGKIVSLLSHQVFGLIRSLAAFRLAGASKDYLVVGSDSGRIVILEYNPAKNTFDKVHQETYGKTGARRVVPGQYLAADPKGRAVMIGAIEKQKLAYILNRDSSLKLTISSPLEAHKTAIICHGIIGVDVGYENPIFASIEVDYSDADQDPTGEAARDAEKMLTYYELDLGLNHIVRKWTEKIDFSANHLIAIPGGDDGPSGVLVCSEGRITWKHMQKPSFCVPIPQRPDPLTSGIDPNGTTSTAVIPGTQNKVIVVSSVVHRLKRGFFVLAQTEVGDVFKITVECTADSSGNAGQVQAIKIKYFDTIPVAVNLSLLKSGFLFAASEFGNHYLYQIENLGDDDESQVEYSSVDFPQGDSLPDSDSMPVVAFIPRELRNLAPVDEMESLCPLIDAKVLNLTDENSPQIYALCGRGSRSTFRILRHGLDVSEMAVSELPGNPNAIWTVRRSVSDIYDSYIIISFINATLVLSIGETVEEVTDTGVLATTSTITVGQLGENALVQVYPQGIRYIRADKRVSEWKAPTNQSIVSAACNQRQVVVALSNNEIVYFELDVSGHLNEFQDRKEMSSRVLCLSLSPIPTGRLRARFLAIGCADLTVRILSLDPESCLHPLSMQALSAPPDSLAMIDMPDPTTGVSNLFLNIGLANGVLLKTCVDSGSGNMSDTRMRFLGSRGVKLFLLKIQGETGLLALSSRPWISFTYHSRSKLMPLSYESLEYGSSFCSEQCTEGIVAITGNTLRILNTEKLGSVFKQASIPLKYTPRRFIFDQVSQNFVVIESDHGVFCPSDRAKILETKATLDADEGTIPEELAVEQFGHSKAGPERWASCIRVISPIHGETLHLEDLDDNEAAFCISFCIFQSSLTTTHIVVGTASNVNLSSSSFTEGYLRVYKLAPDGTSLEFLHKTPIKGIPKVMCSFQGRLLVGVGSLLRIYDLGKKKMLRKCECKGFPTTIVTLHTQGNRIILGDAQESVHYAMYRAFDNRIVIFADDTIPRWVTATCMVDYDTVVGGDKMGNIFVNRLSAEVSKGIDEDTTGNQAIFDRGYLQGAPHKVHHEADFFLGETLTSLTKTSLVPGGREILLYTTLMGGIGLLIPFISKDDVDFFQTLEMTMRSECPPLCGRDHLAYRSFYTPVHAIIDGDLCEMFNVMVGDKKRGIAESVDRSVADVGKKLEDMRTRVAF</sequence>
<evidence type="ECO:0000256" key="2">
    <source>
        <dbReference type="ARBA" id="ARBA00022664"/>
    </source>
</evidence>